<evidence type="ECO:0000256" key="1">
    <source>
        <dbReference type="SAM" id="MobiDB-lite"/>
    </source>
</evidence>
<feature type="compositionally biased region" description="Pro residues" evidence="1">
    <location>
        <begin position="48"/>
        <end position="60"/>
    </location>
</feature>
<reference evidence="2 3" key="1">
    <citation type="submission" date="2016-10" db="EMBL/GenBank/DDBJ databases">
        <title>Proteomics and genomics reveal pathogen-plant mechanisms compatible with a hemibiotrophic lifestyle of Diplodia corticola.</title>
        <authorList>
            <person name="Fernandes I."/>
            <person name="De Jonge R."/>
            <person name="Van De Peer Y."/>
            <person name="Devreese B."/>
            <person name="Alves A."/>
            <person name="Esteves A.C."/>
        </authorList>
    </citation>
    <scope>NUCLEOTIDE SEQUENCE [LARGE SCALE GENOMIC DNA]</scope>
    <source>
        <strain evidence="2 3">CBS 112549</strain>
    </source>
</reference>
<comment type="caution">
    <text evidence="2">The sequence shown here is derived from an EMBL/GenBank/DDBJ whole genome shotgun (WGS) entry which is preliminary data.</text>
</comment>
<dbReference type="AlphaFoldDB" id="A0A1J9R530"/>
<dbReference type="Proteomes" id="UP000183809">
    <property type="component" value="Unassembled WGS sequence"/>
</dbReference>
<organism evidence="2 3">
    <name type="scientific">Diplodia corticola</name>
    <dbReference type="NCBI Taxonomy" id="236234"/>
    <lineage>
        <taxon>Eukaryota</taxon>
        <taxon>Fungi</taxon>
        <taxon>Dikarya</taxon>
        <taxon>Ascomycota</taxon>
        <taxon>Pezizomycotina</taxon>
        <taxon>Dothideomycetes</taxon>
        <taxon>Dothideomycetes incertae sedis</taxon>
        <taxon>Botryosphaeriales</taxon>
        <taxon>Botryosphaeriaceae</taxon>
        <taxon>Diplodia</taxon>
    </lineage>
</organism>
<feature type="compositionally biased region" description="Low complexity" evidence="1">
    <location>
        <begin position="212"/>
        <end position="229"/>
    </location>
</feature>
<sequence>MAHDFVPGAPIYGSALAYTPSPLSQTYNASSFVPPPPPPPLSQAHMYSPPPFEPPSPPSQPRMFNAPSSGPPQLPSPEFPFYDTPRPYYREEWTEGDRVSDRIEREHIEQLEQARAQTETQDRSSADDSASTEREEDGEGAQEQQSESDVHSGMTDRGQLADQSASLPPPPSSKKIDNGFRSQLFRTDLYRSDASYTPAKTTGPAAPPLSPTPTTSTRTGGRVSTSTTSFYREDSNKKTKKRKKRNNGTTSTATTAAVFASANADGIDNNTAAAAAAPPTIHRIHHRPHTHPLPSSLLAVLFPEEETTTTTVTDNNNNRNHHQQEQEQEAATPPAARAALAATDAEIHRWACDALLPPSRPREPHARRTPRHAPGAIGDGRPPAHARMMTRTTTAGSGEMMMMMEGSEGVEEVEEGGEGYEERGEGEEGEEDPAAYVRFREWREKELRRAEESRMAPAPIIRVGAGQDRDHGRGAVGKSVRFADGAAMVRGGGGGGGRCSQYRESWVKGRQGFDFGARPMMQGGAVQFGGRQRLDGGADGPVDDGEASRLKNRWPGSIQSAAPGKLVAKGLARPGEMEKLAEKDRRDSNF</sequence>
<proteinExistence type="predicted"/>
<name>A0A1J9R530_9PEZI</name>
<accession>A0A1J9R530</accession>
<feature type="compositionally biased region" description="Basic and acidic residues" evidence="1">
    <location>
        <begin position="88"/>
        <end position="112"/>
    </location>
</feature>
<dbReference type="GeneID" id="31011604"/>
<feature type="region of interest" description="Disordered" evidence="1">
    <location>
        <begin position="306"/>
        <end position="341"/>
    </location>
</feature>
<feature type="compositionally biased region" description="Pro residues" evidence="1">
    <location>
        <begin position="69"/>
        <end position="78"/>
    </location>
</feature>
<feature type="region of interest" description="Disordered" evidence="1">
    <location>
        <begin position="23"/>
        <end position="252"/>
    </location>
</feature>
<keyword evidence="3" id="KW-1185">Reference proteome</keyword>
<feature type="region of interest" description="Disordered" evidence="1">
    <location>
        <begin position="355"/>
        <end position="386"/>
    </location>
</feature>
<dbReference type="EMBL" id="MNUE01000015">
    <property type="protein sequence ID" value="OJD35704.1"/>
    <property type="molecule type" value="Genomic_DNA"/>
</dbReference>
<evidence type="ECO:0000313" key="3">
    <source>
        <dbReference type="Proteomes" id="UP000183809"/>
    </source>
</evidence>
<feature type="region of interest" description="Disordered" evidence="1">
    <location>
        <begin position="571"/>
        <end position="590"/>
    </location>
</feature>
<feature type="compositionally biased region" description="Basic and acidic residues" evidence="1">
    <location>
        <begin position="575"/>
        <end position="590"/>
    </location>
</feature>
<feature type="compositionally biased region" description="Low complexity" evidence="1">
    <location>
        <begin position="329"/>
        <end position="341"/>
    </location>
</feature>
<feature type="region of interest" description="Disordered" evidence="1">
    <location>
        <begin position="413"/>
        <end position="432"/>
    </location>
</feature>
<evidence type="ECO:0000313" key="2">
    <source>
        <dbReference type="EMBL" id="OJD35704.1"/>
    </source>
</evidence>
<feature type="compositionally biased region" description="Low complexity" evidence="1">
    <location>
        <begin position="308"/>
        <end position="318"/>
    </location>
</feature>
<gene>
    <name evidence="2" type="ORF">BKCO1_1500083</name>
</gene>
<feature type="region of interest" description="Disordered" evidence="1">
    <location>
        <begin position="529"/>
        <end position="550"/>
    </location>
</feature>
<dbReference type="RefSeq" id="XP_020131964.1">
    <property type="nucleotide sequence ID" value="XM_020271345.1"/>
</dbReference>
<protein>
    <submittedName>
        <fullName evidence="2">Uncharacterized protein</fullName>
    </submittedName>
</protein>